<dbReference type="GO" id="GO:1990411">
    <property type="term" value="F:hercynylcysteine sulfoxide lyase activity (ergothioneine-forming)"/>
    <property type="evidence" value="ECO:0007669"/>
    <property type="project" value="RHEA"/>
</dbReference>
<sequence>MSQPLADRWRAARPAVAGLHLDSAACSRQSLAALDAAARHARHEAELGGYVAAEAAEPVLDAGRAAVAALFGMPDAEVVFTTGSLQALNLLLDSWPGGRTLACLPGEYGPNLAVMEAHGFTRRLLPVDDDGRLRVEEAGAELAAHPPDLVHLTALASHRGVVQPLAELAQLCTELGVPLIVDAAQALGQIDCAVGADAAYSSSRKWIAGPRGVGVLALRPGLLARLRPRLLLAVSVPGLTAAQRLEFGEANVAARVGFSVALGEHLACGAAAVRARLAEVGALTRTVLAEVAGWRVIEAVEEPSAITTLAAPPGVDVGRVRAALIARHRIVTTAAGPQRAPLEMREAVLRVSPHVDTTAADLAVFAAALTEVTGG</sequence>
<protein>
    <recommendedName>
        <fullName evidence="3">Probable hercynylcysteine sulfoxide lyase</fullName>
        <ecNumber evidence="3">4.4.-.-</ecNumber>
    </recommendedName>
</protein>
<comment type="pathway">
    <text evidence="3">Amino-acid biosynthesis; ergothioneine biosynthesis.</text>
</comment>
<dbReference type="InterPro" id="IPR015424">
    <property type="entry name" value="PyrdxlP-dep_Trfase"/>
</dbReference>
<dbReference type="InterPro" id="IPR000192">
    <property type="entry name" value="Aminotrans_V_dom"/>
</dbReference>
<evidence type="ECO:0000313" key="6">
    <source>
        <dbReference type="Proteomes" id="UP000179734"/>
    </source>
</evidence>
<comment type="similarity">
    <text evidence="3">Belongs to the class-V pyridoxal-phosphate-dependent aminotransferase family. EgtE subfamily.</text>
</comment>
<evidence type="ECO:0000313" key="5">
    <source>
        <dbReference type="EMBL" id="OHU97646.1"/>
    </source>
</evidence>
<dbReference type="PANTHER" id="PTHR43586">
    <property type="entry name" value="CYSTEINE DESULFURASE"/>
    <property type="match status" value="1"/>
</dbReference>
<dbReference type="EMBL" id="MLQM01000159">
    <property type="protein sequence ID" value="OHU97646.1"/>
    <property type="molecule type" value="Genomic_DNA"/>
</dbReference>
<dbReference type="UniPathway" id="UPA01014"/>
<dbReference type="RefSeq" id="WP_071029010.1">
    <property type="nucleotide sequence ID" value="NZ_MLQM01000159.1"/>
</dbReference>
<proteinExistence type="inferred from homology"/>
<dbReference type="InterPro" id="IPR015422">
    <property type="entry name" value="PyrdxlP-dep_Trfase_small"/>
</dbReference>
<dbReference type="Proteomes" id="UP000179734">
    <property type="component" value="Unassembled WGS sequence"/>
</dbReference>
<keyword evidence="3" id="KW-0456">Lyase</keyword>
<dbReference type="Pfam" id="PF00266">
    <property type="entry name" value="Aminotran_5"/>
    <property type="match status" value="1"/>
</dbReference>
<evidence type="ECO:0000256" key="3">
    <source>
        <dbReference type="HAMAP-Rule" id="MF_02038"/>
    </source>
</evidence>
<comment type="catalytic activity">
    <reaction evidence="3">
        <text>S-(hercyn-2-yl)-L-cysteine S-oxide + AH2 + H(+) = ergothioneine + pyruvate + A + NH4(+)</text>
        <dbReference type="Rhea" id="RHEA:42688"/>
        <dbReference type="ChEBI" id="CHEBI:13193"/>
        <dbReference type="ChEBI" id="CHEBI:15361"/>
        <dbReference type="ChEBI" id="CHEBI:15378"/>
        <dbReference type="ChEBI" id="CHEBI:17499"/>
        <dbReference type="ChEBI" id="CHEBI:28938"/>
        <dbReference type="ChEBI" id="CHEBI:82706"/>
        <dbReference type="ChEBI" id="CHEBI:134344"/>
    </reaction>
</comment>
<dbReference type="InterPro" id="IPR015421">
    <property type="entry name" value="PyrdxlP-dep_Trfase_major"/>
</dbReference>
<accession>A0A1S1NGI5</accession>
<keyword evidence="2 3" id="KW-0663">Pyridoxal phosphate</keyword>
<name>A0A1S1NGI5_9MYCO</name>
<dbReference type="InterPro" id="IPR027563">
    <property type="entry name" value="EgtE"/>
</dbReference>
<dbReference type="Gene3D" id="3.90.1150.10">
    <property type="entry name" value="Aspartate Aminotransferase, domain 1"/>
    <property type="match status" value="1"/>
</dbReference>
<keyword evidence="6" id="KW-1185">Reference proteome</keyword>
<dbReference type="AlphaFoldDB" id="A0A1S1NGI5"/>
<comment type="cofactor">
    <cofactor evidence="1 3">
        <name>pyridoxal 5'-phosphate</name>
        <dbReference type="ChEBI" id="CHEBI:597326"/>
    </cofactor>
</comment>
<evidence type="ECO:0000256" key="2">
    <source>
        <dbReference type="ARBA" id="ARBA00022898"/>
    </source>
</evidence>
<dbReference type="EC" id="4.4.-.-" evidence="3"/>
<gene>
    <name evidence="3" type="primary">egtE</name>
    <name evidence="5" type="ORF">BKN37_21625</name>
</gene>
<dbReference type="SUPFAM" id="SSF53383">
    <property type="entry name" value="PLP-dependent transferases"/>
    <property type="match status" value="1"/>
</dbReference>
<organism evidence="5 6">
    <name type="scientific">Mycobacterium talmoniae</name>
    <dbReference type="NCBI Taxonomy" id="1858794"/>
    <lineage>
        <taxon>Bacteria</taxon>
        <taxon>Bacillati</taxon>
        <taxon>Actinomycetota</taxon>
        <taxon>Actinomycetes</taxon>
        <taxon>Mycobacteriales</taxon>
        <taxon>Mycobacteriaceae</taxon>
        <taxon>Mycobacterium</taxon>
    </lineage>
</organism>
<comment type="caution">
    <text evidence="5">The sequence shown here is derived from an EMBL/GenBank/DDBJ whole genome shotgun (WGS) entry which is preliminary data.</text>
</comment>
<comment type="function">
    <text evidence="3">Probably catalyzes the conversion of hercynylcysteine sulfoxide to ergothioneine.</text>
</comment>
<dbReference type="NCBIfam" id="TIGR04343">
    <property type="entry name" value="egtE_PLP_lyase"/>
    <property type="match status" value="1"/>
</dbReference>
<evidence type="ECO:0000259" key="4">
    <source>
        <dbReference type="Pfam" id="PF00266"/>
    </source>
</evidence>
<feature type="modified residue" description="N6-(pyridoxal phosphate)lysine" evidence="3">
    <location>
        <position position="205"/>
    </location>
</feature>
<reference evidence="5 6" key="1">
    <citation type="submission" date="2016-10" db="EMBL/GenBank/DDBJ databases">
        <title>Genome sequence of Mycobacterium talmonii.</title>
        <authorList>
            <person name="Greninger A.L."/>
            <person name="Elliott B."/>
            <person name="Vasireddy S."/>
            <person name="Vasireddy R."/>
        </authorList>
    </citation>
    <scope>NUCLEOTIDE SEQUENCE [LARGE SCALE GENOMIC DNA]</scope>
    <source>
        <strain evidence="6">NE-TNMC-100812</strain>
    </source>
</reference>
<evidence type="ECO:0000256" key="1">
    <source>
        <dbReference type="ARBA" id="ARBA00001933"/>
    </source>
</evidence>
<dbReference type="Gene3D" id="3.40.640.10">
    <property type="entry name" value="Type I PLP-dependent aspartate aminotransferase-like (Major domain)"/>
    <property type="match status" value="1"/>
</dbReference>
<dbReference type="HAMAP" id="MF_02038">
    <property type="entry name" value="EgtE"/>
    <property type="match status" value="1"/>
</dbReference>
<dbReference type="PANTHER" id="PTHR43586:SF8">
    <property type="entry name" value="CYSTEINE DESULFURASE 1, CHLOROPLASTIC"/>
    <property type="match status" value="1"/>
</dbReference>
<feature type="domain" description="Aminotransferase class V" evidence="4">
    <location>
        <begin position="21"/>
        <end position="363"/>
    </location>
</feature>